<accession>A0ACC3ABA4</accession>
<dbReference type="Proteomes" id="UP001172386">
    <property type="component" value="Unassembled WGS sequence"/>
</dbReference>
<organism evidence="1 2">
    <name type="scientific">Neophaeococcomyces mojaviensis</name>
    <dbReference type="NCBI Taxonomy" id="3383035"/>
    <lineage>
        <taxon>Eukaryota</taxon>
        <taxon>Fungi</taxon>
        <taxon>Dikarya</taxon>
        <taxon>Ascomycota</taxon>
        <taxon>Pezizomycotina</taxon>
        <taxon>Eurotiomycetes</taxon>
        <taxon>Chaetothyriomycetidae</taxon>
        <taxon>Chaetothyriales</taxon>
        <taxon>Chaetothyriales incertae sedis</taxon>
        <taxon>Neophaeococcomyces</taxon>
    </lineage>
</organism>
<protein>
    <submittedName>
        <fullName evidence="1">Uncharacterized protein</fullName>
    </submittedName>
</protein>
<name>A0ACC3ABA4_9EURO</name>
<reference evidence="1" key="1">
    <citation type="submission" date="2022-10" db="EMBL/GenBank/DDBJ databases">
        <title>Culturing micro-colonial fungi from biological soil crusts in the Mojave desert and describing Neophaeococcomyces mojavensis, and introducing the new genera and species Taxawa tesnikishii.</title>
        <authorList>
            <person name="Kurbessoian T."/>
            <person name="Stajich J.E."/>
        </authorList>
    </citation>
    <scope>NUCLEOTIDE SEQUENCE</scope>
    <source>
        <strain evidence="1">JES_112</strain>
    </source>
</reference>
<dbReference type="EMBL" id="JAPDRQ010000046">
    <property type="protein sequence ID" value="KAJ9658873.1"/>
    <property type="molecule type" value="Genomic_DNA"/>
</dbReference>
<comment type="caution">
    <text evidence="1">The sequence shown here is derived from an EMBL/GenBank/DDBJ whole genome shotgun (WGS) entry which is preliminary data.</text>
</comment>
<evidence type="ECO:0000313" key="2">
    <source>
        <dbReference type="Proteomes" id="UP001172386"/>
    </source>
</evidence>
<sequence>MDLVCINQWDLDERGQQVALMGEIFASAKSVCVWLGELEESDVSTRTDLNVYRCIAQSYGRNSAVAAGALNGIDVRDPQQTHALLYKDGICSWLNDRIFLRQWFQRVWVLQEVWNAPKTFSDPHNRACDRVSVLCGETEIPWWVIMQANMCLYSGYRQHTNHTMPALWLELLDVTSSELPPWLFGTRGRRLDILTVLIGALDMKASDPRDKIFALLVFGEETHKVANLPKLVKPDYNKGVSQVYADFTLWWIAEHRSLKILSAVHTLHGRTWLDLGGNSSSYTNDSGAASQRPSWTPWFNGRSRWRHGSLALREPCPYRACGANVLDIDLLMLGRELRLDDTPKWQVPAFRGIRVSTISTIQSFPLFSQVPQMMEEAYTNIFDPSGILGTWRHSKRNVSELGKNRYLKSEHPSGNLEYHWYTHKRDDTCNITDTALPCHSKCMFDTVDGHIGLCPSGTRTGDLVVILYGGTVPFLLRQKEQIGEYCFVGECYLEGFMNGEAFDSRSRQYAEEVFLLV</sequence>
<gene>
    <name evidence="1" type="ORF">H2198_003443</name>
</gene>
<proteinExistence type="predicted"/>
<keyword evidence="2" id="KW-1185">Reference proteome</keyword>
<evidence type="ECO:0000313" key="1">
    <source>
        <dbReference type="EMBL" id="KAJ9658873.1"/>
    </source>
</evidence>